<keyword evidence="2" id="KW-1185">Reference proteome</keyword>
<protein>
    <submittedName>
        <fullName evidence="1">Uncharacterized protein</fullName>
    </submittedName>
</protein>
<organism evidence="1 2">
    <name type="scientific">Eretmocerus hayati</name>
    <dbReference type="NCBI Taxonomy" id="131215"/>
    <lineage>
        <taxon>Eukaryota</taxon>
        <taxon>Metazoa</taxon>
        <taxon>Ecdysozoa</taxon>
        <taxon>Arthropoda</taxon>
        <taxon>Hexapoda</taxon>
        <taxon>Insecta</taxon>
        <taxon>Pterygota</taxon>
        <taxon>Neoptera</taxon>
        <taxon>Endopterygota</taxon>
        <taxon>Hymenoptera</taxon>
        <taxon>Apocrita</taxon>
        <taxon>Proctotrupomorpha</taxon>
        <taxon>Chalcidoidea</taxon>
        <taxon>Aphelinidae</taxon>
        <taxon>Aphelininae</taxon>
        <taxon>Eretmocerus</taxon>
    </lineage>
</organism>
<accession>A0ACC2N448</accession>
<evidence type="ECO:0000313" key="2">
    <source>
        <dbReference type="Proteomes" id="UP001239111"/>
    </source>
</evidence>
<sequence length="1159" mass="129670">MCSLPGGDYRACNNERKGNNQTKVIRLIGKRLYIDGFVYEMNYIDHNGKVHWQCVRYCRELGDQVKCGAKAVTSDPATSSSITLYEGLGESKHNHRPSLTDRKEAEALEQLENTIENKLQNTYHENDDSEFKYDSDTESSSELEEVSNKSHRTPEEINVDQQKLGLASNRPARSTANKTTYVLGLDYGLSSTPPRTIGRRLCIDGFIFNRSHSYGSRDLPKTHWLCRRYKSGGCRATAITSNPDLCHEVIVYKGPDESSHNHRPSPSEVDEAEEAANIVGTNDKSKSKITSQAIMGPTTAIAGPSTCHNSIGFRRSERLISAKKVQPDPENDLDSLPKLIGRKLCINGYIYNRNQRNADGRITWECRRYRSRGCHARSITSDPSESQKLIVYRGLKESKHDHPPSERDIEEAEKLVNFGVRRRRKRCVLASTATKKHSNRRERPLQTDSKSPKPHENPVKNSKSRTRPSTSCSAPDSEVGSDSSSPKVIGKRLCIDGYIYSPRSYYDTEIGWTCVRYQHQPTDGICSARATTSNYLKGGKVIVRQEPEQTQHNHPPSLAEVERAKEIVRLERSKSEKSNLRTTIQTCNNTRGLVKPRLGTKQERKLNLKRSLDDGPKSELSTLPRKCKKGTRKYCMSKNRSLLGDPDMYRNFLTRFSKRPIFDRKNVIDALRFIYKSKSGCIMGYATVLENRKNIEKDLEQLKKSPNAISFDGTFPIHRNNNEVLSKIFLSEEGTEANGTFVVPNNNIPLPVQNEIASEKNSRVGRRRTLQSNSDIQVVSSQSSTYPKRISRGREPTGIKKHSDLNSQIDPVLISDSSEDELEVASETKECSSLGEQADDNANSQVVSSPSATKSTESQFPDEPSTSVIDPSVDEFDVGQKLEKSVSPKNNERYQGVSKGTPQVPAAVSNKDQLSHNPSIIAIIDSSDEEIVIEQEIKESVSSWNIANKKETFKLISPSALVEPCEDRSTFISVVDLCEDEFDVGSKIRRDSSNDGKIDTEKVSEVFSDIALSKPIKNSIFPQQSNMPITDVTGKELRMKQEIPMFDLCDDLNGLQKCLTDVTKKEPVALNVPVQVNPPQSSTADVSSMFGSNRTQISGSIRLNPLCKANVVISGTKIQPQDQYGSPNVHVVRDGPMLNHISENFSNNRPYHSSEDVQV</sequence>
<dbReference type="Proteomes" id="UP001239111">
    <property type="component" value="Chromosome 4"/>
</dbReference>
<proteinExistence type="predicted"/>
<evidence type="ECO:0000313" key="1">
    <source>
        <dbReference type="EMBL" id="KAJ8665089.1"/>
    </source>
</evidence>
<dbReference type="EMBL" id="CM056744">
    <property type="protein sequence ID" value="KAJ8665089.1"/>
    <property type="molecule type" value="Genomic_DNA"/>
</dbReference>
<comment type="caution">
    <text evidence="1">The sequence shown here is derived from an EMBL/GenBank/DDBJ whole genome shotgun (WGS) entry which is preliminary data.</text>
</comment>
<reference evidence="1" key="1">
    <citation type="submission" date="2023-04" db="EMBL/GenBank/DDBJ databases">
        <title>A chromosome-level genome assembly of the parasitoid wasp Eretmocerus hayati.</title>
        <authorList>
            <person name="Zhong Y."/>
            <person name="Liu S."/>
            <person name="Liu Y."/>
        </authorList>
    </citation>
    <scope>NUCLEOTIDE SEQUENCE</scope>
    <source>
        <strain evidence="1">ZJU_SS_LIU_2023</strain>
    </source>
</reference>
<gene>
    <name evidence="1" type="ORF">QAD02_006751</name>
</gene>
<name>A0ACC2N448_9HYME</name>